<dbReference type="EMBL" id="QRLF01000020">
    <property type="protein sequence ID" value="RHI90001.1"/>
    <property type="molecule type" value="Genomic_DNA"/>
</dbReference>
<evidence type="ECO:0000313" key="4">
    <source>
        <dbReference type="EMBL" id="RGW49668.1"/>
    </source>
</evidence>
<dbReference type="Proteomes" id="UP000469427">
    <property type="component" value="Unassembled WGS sequence"/>
</dbReference>
<dbReference type="EMBL" id="WDBI01000032">
    <property type="protein sequence ID" value="KAB6524057.1"/>
    <property type="molecule type" value="Genomic_DNA"/>
</dbReference>
<evidence type="ECO:0000313" key="9">
    <source>
        <dbReference type="Proteomes" id="UP000285469"/>
    </source>
</evidence>
<evidence type="ECO:0000313" key="10">
    <source>
        <dbReference type="Proteomes" id="UP000285777"/>
    </source>
</evidence>
<dbReference type="InterPro" id="IPR019546">
    <property type="entry name" value="TAT_signal_bac_arc"/>
</dbReference>
<reference evidence="2 11" key="2">
    <citation type="journal article" date="2019" name="Nat. Med.">
        <title>A library of human gut bacterial isolates paired with longitudinal multiomics data enables mechanistic microbiome research.</title>
        <authorList>
            <person name="Poyet M."/>
            <person name="Groussin M."/>
            <person name="Gibbons S.M."/>
            <person name="Avila-Pacheco J."/>
            <person name="Jiang X."/>
            <person name="Kearney S.M."/>
            <person name="Perrotta A.R."/>
            <person name="Berdy B."/>
            <person name="Zhao S."/>
            <person name="Lieberman T.D."/>
            <person name="Swanson P.K."/>
            <person name="Smith M."/>
            <person name="Roesemann S."/>
            <person name="Alexander J.E."/>
            <person name="Rich S.A."/>
            <person name="Livny J."/>
            <person name="Vlamakis H."/>
            <person name="Clish C."/>
            <person name="Bullock K."/>
            <person name="Deik A."/>
            <person name="Scott J."/>
            <person name="Pierce K.A."/>
            <person name="Xavier R.J."/>
            <person name="Alm E.J."/>
        </authorList>
    </citation>
    <scope>NUCLEOTIDE SEQUENCE [LARGE SCALE GENOMIC DNA]</scope>
    <source>
        <strain evidence="2 11">BIOML-A122</strain>
    </source>
</reference>
<dbReference type="Proteomes" id="UP000285469">
    <property type="component" value="Unassembled WGS sequence"/>
</dbReference>
<organism evidence="3 7">
    <name type="scientific">Phocaeicola vulgatus</name>
    <name type="common">Bacteroides vulgatus</name>
    <dbReference type="NCBI Taxonomy" id="821"/>
    <lineage>
        <taxon>Bacteria</taxon>
        <taxon>Pseudomonadati</taxon>
        <taxon>Bacteroidota</taxon>
        <taxon>Bacteroidia</taxon>
        <taxon>Bacteroidales</taxon>
        <taxon>Bacteroidaceae</taxon>
        <taxon>Phocaeicola</taxon>
    </lineage>
</organism>
<dbReference type="RefSeq" id="WP_080783879.1">
    <property type="nucleotide sequence ID" value="NZ_AP025232.1"/>
</dbReference>
<evidence type="ECO:0000313" key="6">
    <source>
        <dbReference type="EMBL" id="RHI90001.1"/>
    </source>
</evidence>
<comment type="caution">
    <text evidence="3">The sequence shown here is derived from an EMBL/GenBank/DDBJ whole genome shotgun (WGS) entry which is preliminary data.</text>
</comment>
<evidence type="ECO:0000313" key="8">
    <source>
        <dbReference type="Proteomes" id="UP000283713"/>
    </source>
</evidence>
<name>A0A3E4T4P9_PHOVU</name>
<sequence length="27" mass="3127">MRRRSHGRRNFLKMAGIAGGTMTENDY</sequence>
<evidence type="ECO:0000313" key="3">
    <source>
        <dbReference type="EMBL" id="RGL85532.1"/>
    </source>
</evidence>
<feature type="region of interest" description="Disordered" evidence="1">
    <location>
        <begin position="1"/>
        <end position="27"/>
    </location>
</feature>
<accession>A0A3E4T4P9</accession>
<dbReference type="AlphaFoldDB" id="A0A3E4T4P9"/>
<feature type="compositionally biased region" description="Basic residues" evidence="1">
    <location>
        <begin position="1"/>
        <end position="11"/>
    </location>
</feature>
<dbReference type="Proteomes" id="UP000285777">
    <property type="component" value="Unassembled WGS sequence"/>
</dbReference>
<dbReference type="EMBL" id="QSSN01000012">
    <property type="protein sequence ID" value="RGL85532.1"/>
    <property type="molecule type" value="Genomic_DNA"/>
</dbReference>
<dbReference type="NCBIfam" id="TIGR01409">
    <property type="entry name" value="TAT_signal_seq"/>
    <property type="match status" value="1"/>
</dbReference>
<evidence type="ECO:0000256" key="1">
    <source>
        <dbReference type="SAM" id="MobiDB-lite"/>
    </source>
</evidence>
<reference evidence="7 8" key="1">
    <citation type="submission" date="2018-08" db="EMBL/GenBank/DDBJ databases">
        <title>A genome reference for cultivated species of the human gut microbiota.</title>
        <authorList>
            <person name="Zou Y."/>
            <person name="Xue W."/>
            <person name="Luo G."/>
        </authorList>
    </citation>
    <scope>NUCLEOTIDE SEQUENCE [LARGE SCALE GENOMIC DNA]</scope>
    <source>
        <strain evidence="4 9">AF12-25</strain>
        <strain evidence="6 10">AM13-21</strain>
        <strain evidence="5 8">AM16-6</strain>
        <strain evidence="3 7">TF05-18</strain>
    </source>
</reference>
<proteinExistence type="predicted"/>
<dbReference type="Proteomes" id="UP000261278">
    <property type="component" value="Unassembled WGS sequence"/>
</dbReference>
<protein>
    <submittedName>
        <fullName evidence="3">Twin-arginine translocation signal domain-containing protein</fullName>
    </submittedName>
</protein>
<gene>
    <name evidence="6" type="ORF">DW150_12885</name>
    <name evidence="5" type="ORF">DW193_04420</name>
    <name evidence="4" type="ORF">DWV70_04015</name>
    <name evidence="3" type="ORF">DXC44_11345</name>
    <name evidence="2" type="ORF">GAY98_17120</name>
</gene>
<evidence type="ECO:0000313" key="5">
    <source>
        <dbReference type="EMBL" id="RHH81771.1"/>
    </source>
</evidence>
<dbReference type="EMBL" id="QSAI01000005">
    <property type="protein sequence ID" value="RGW49668.1"/>
    <property type="molecule type" value="Genomic_DNA"/>
</dbReference>
<evidence type="ECO:0000313" key="2">
    <source>
        <dbReference type="EMBL" id="KAB6524057.1"/>
    </source>
</evidence>
<dbReference type="EMBL" id="QRKA01000005">
    <property type="protein sequence ID" value="RHH81771.1"/>
    <property type="molecule type" value="Genomic_DNA"/>
</dbReference>
<evidence type="ECO:0000313" key="11">
    <source>
        <dbReference type="Proteomes" id="UP000469427"/>
    </source>
</evidence>
<evidence type="ECO:0000313" key="7">
    <source>
        <dbReference type="Proteomes" id="UP000261278"/>
    </source>
</evidence>
<dbReference type="Proteomes" id="UP000283713">
    <property type="component" value="Unassembled WGS sequence"/>
</dbReference>